<gene>
    <name evidence="1" type="ORF">SDC9_153467</name>
</gene>
<accession>A0A645EVZ9</accession>
<organism evidence="1">
    <name type="scientific">bioreactor metagenome</name>
    <dbReference type="NCBI Taxonomy" id="1076179"/>
    <lineage>
        <taxon>unclassified sequences</taxon>
        <taxon>metagenomes</taxon>
        <taxon>ecological metagenomes</taxon>
    </lineage>
</organism>
<reference evidence="1" key="1">
    <citation type="submission" date="2019-08" db="EMBL/GenBank/DDBJ databases">
        <authorList>
            <person name="Kucharzyk K."/>
            <person name="Murdoch R.W."/>
            <person name="Higgins S."/>
            <person name="Loffler F."/>
        </authorList>
    </citation>
    <scope>NUCLEOTIDE SEQUENCE</scope>
</reference>
<sequence>MDENTKYLATWKEYCEQNEIDYEENSYLEPYWQVAQEKLFGFVIKLLI</sequence>
<protein>
    <submittedName>
        <fullName evidence="1">Uncharacterized protein</fullName>
    </submittedName>
</protein>
<comment type="caution">
    <text evidence="1">The sequence shown here is derived from an EMBL/GenBank/DDBJ whole genome shotgun (WGS) entry which is preliminary data.</text>
</comment>
<evidence type="ECO:0000313" key="1">
    <source>
        <dbReference type="EMBL" id="MPN06211.1"/>
    </source>
</evidence>
<dbReference type="AlphaFoldDB" id="A0A645EVZ9"/>
<name>A0A645EVZ9_9ZZZZ</name>
<dbReference type="EMBL" id="VSSQ01052109">
    <property type="protein sequence ID" value="MPN06211.1"/>
    <property type="molecule type" value="Genomic_DNA"/>
</dbReference>
<proteinExistence type="predicted"/>